<keyword evidence="4 6" id="KW-0862">Zinc</keyword>
<dbReference type="SUPFAM" id="SSF57716">
    <property type="entry name" value="Glucocorticoid receptor-like (DNA-binding domain)"/>
    <property type="match status" value="3"/>
</dbReference>
<evidence type="ECO:0000256" key="4">
    <source>
        <dbReference type="ARBA" id="ARBA00022833"/>
    </source>
</evidence>
<dbReference type="PROSITE" id="PS00478">
    <property type="entry name" value="LIM_DOMAIN_1"/>
    <property type="match status" value="3"/>
</dbReference>
<evidence type="ECO:0000256" key="6">
    <source>
        <dbReference type="PROSITE-ProRule" id="PRU00125"/>
    </source>
</evidence>
<dbReference type="STRING" id="77044.A0A1W2TDV9"/>
<feature type="compositionally biased region" description="Low complexity" evidence="7">
    <location>
        <begin position="1089"/>
        <end position="1098"/>
    </location>
</feature>
<dbReference type="InterPro" id="IPR000198">
    <property type="entry name" value="RhoGAP_dom"/>
</dbReference>
<sequence length="1151" mass="129028">MGPDYGGGLSSDRVHGHPPPASDGVYQLDHDRPTMTPSPAYSNGGYPLPNRPAGSPTLSAHDDPRRRSGERSRSRARNGRSASGSLRTCAKCGEPLTGQFVRALDATFHLECFKCHDCGQIVASKFFPADDETTGGQYPLCETDYFRRLGLLCHQCGGALRGSYITALDRKYHVEHFTCSLCSTVFGAHDSYYEHDGDVYCHYHYSTQFAQRCNGCRTAILKQFVEIYRNGQNQHWHPECYMIHKFWNVRLAPPDDPDEEHPEAANTENRDLVRQKEEVMEDKVYRIWSVLSTFEESSAACISDMLLHVSNGSYVDGVFVAKRFILHVEILFQSADRLDETLKVLEMKALSYGREAKLLCKKIVSFFSLLSKTQEPNTRKIGVTQELLSLVTGLAHYLKLLIRICLQGSLRLEREQGSSDGLFQFLGDLGILESMKNDDDSLQITLAMSGLSANDSDQCTLCRKPIEDECALSDDKRWHLACVSCSQCGRELSKTLEQAGLHQEQAIYCMECEAQLGEQGQPLERSSKLQQYIFLLKVALARLLEILRNSGALQYDTEDQTHTGPKSSLENGTVLLRSNSLSKAQNDGERLERESSYENTLNDVRRLRSTRLDKHLSTNFRKARTSRIMDGPDGHGVRPGSAGADADFRNRALQIDEEREMGSGGTTEQYFGHQDALTLDDIPRIVAAEQAREQQPNKPSGPDLFRSTTGESPYGTGHQRNMSGGRDAEFKALGDQRGARRFFSELSGLEYFIVRHVAVLTMQPMLEHEFSLEELLGLIEARKPPTFWNKFGKAFSKNDTRKGAKKKGIFGVPLEVILERDGADSTDGVGPGALRIPAIIEDTIIALKNKDLSVEGVFRKSGNIKKLTEQVAAVDRDGCDAIRWNDESPHQLAALLKRYLRDLPDPLMTFKLYRVWIAATKIQDADKRRQCLHMAFCLLPQNHRDTLEVLFNFFKWVATFHQVDEDTGSRMDVHNLARVIAPNILRMNTKSASFSDEPMTVVACVEELIQTNEEMCMVPAEIMGILSDSSLFSNNGDITTKEILKRIESRGPNGGPKQYDGAEFASRQESHRRAMATRVDTDPALLQEPTIPFTTTQGTPPPQWRHPDPSDIPHPEQYERSGTPQADHSQRKEWRTSGWGKPNNSLATGTS</sequence>
<evidence type="ECO:0000313" key="10">
    <source>
        <dbReference type="EMBL" id="GAP86187.2"/>
    </source>
</evidence>
<dbReference type="GO" id="GO:0032956">
    <property type="term" value="P:regulation of actin cytoskeleton organization"/>
    <property type="evidence" value="ECO:0007669"/>
    <property type="project" value="EnsemblFungi"/>
</dbReference>
<dbReference type="GO" id="GO:0046872">
    <property type="term" value="F:metal ion binding"/>
    <property type="evidence" value="ECO:0007669"/>
    <property type="project" value="UniProtKB-KW"/>
</dbReference>
<feature type="compositionally biased region" description="Polar residues" evidence="7">
    <location>
        <begin position="1142"/>
        <end position="1151"/>
    </location>
</feature>
<dbReference type="PANTHER" id="PTHR24215:SF10">
    <property type="entry name" value="RHO-GTPASE-ACTIVATING PROTEIN LRG1"/>
    <property type="match status" value="1"/>
</dbReference>
<dbReference type="OMA" id="WQMQSSV"/>
<evidence type="ECO:0000256" key="3">
    <source>
        <dbReference type="ARBA" id="ARBA00022737"/>
    </source>
</evidence>
<feature type="region of interest" description="Disordered" evidence="7">
    <location>
        <begin position="1"/>
        <end position="86"/>
    </location>
</feature>
<feature type="domain" description="LIM zinc-binding" evidence="8">
    <location>
        <begin position="457"/>
        <end position="519"/>
    </location>
</feature>
<dbReference type="CDD" id="cd09392">
    <property type="entry name" value="LIM2_Lrg1p_like"/>
    <property type="match status" value="1"/>
</dbReference>
<dbReference type="Proteomes" id="UP000054516">
    <property type="component" value="Unassembled WGS sequence"/>
</dbReference>
<keyword evidence="2 6" id="KW-0479">Metal-binding</keyword>
<gene>
    <name evidence="10" type="ORF">SAMD00023353_0303200</name>
</gene>
<evidence type="ECO:0000313" key="11">
    <source>
        <dbReference type="Proteomes" id="UP000054516"/>
    </source>
</evidence>
<dbReference type="AlphaFoldDB" id="A0A1W2TDV9"/>
<dbReference type="GO" id="GO:1903338">
    <property type="term" value="P:regulation of cell wall organization or biogenesis"/>
    <property type="evidence" value="ECO:0007669"/>
    <property type="project" value="EnsemblFungi"/>
</dbReference>
<keyword evidence="11" id="KW-1185">Reference proteome</keyword>
<dbReference type="PANTHER" id="PTHR24215">
    <property type="entry name" value="RHO-GTPASE-ACTIVATING PROTEIN LRG1"/>
    <property type="match status" value="1"/>
</dbReference>
<reference evidence="10" key="1">
    <citation type="submission" date="2016-03" db="EMBL/GenBank/DDBJ databases">
        <title>Draft genome sequence of Rosellinia necatrix.</title>
        <authorList>
            <person name="Kanematsu S."/>
        </authorList>
    </citation>
    <scope>NUCLEOTIDE SEQUENCE [LARGE SCALE GENOMIC DNA]</scope>
    <source>
        <strain evidence="10">W97</strain>
    </source>
</reference>
<dbReference type="Pfam" id="PF00412">
    <property type="entry name" value="LIM"/>
    <property type="match status" value="3"/>
</dbReference>
<dbReference type="FunFam" id="2.10.110.10:FF:000058">
    <property type="entry name" value="Rho GTPase activator Lrg11"/>
    <property type="match status" value="1"/>
</dbReference>
<dbReference type="OrthoDB" id="20689at2759"/>
<evidence type="ECO:0000256" key="2">
    <source>
        <dbReference type="ARBA" id="ARBA00022723"/>
    </source>
</evidence>
<dbReference type="Gene3D" id="1.10.555.10">
    <property type="entry name" value="Rho GTPase activation protein"/>
    <property type="match status" value="1"/>
</dbReference>
<dbReference type="Gene3D" id="2.10.110.10">
    <property type="entry name" value="Cysteine Rich Protein"/>
    <property type="match status" value="4"/>
</dbReference>
<feature type="compositionally biased region" description="Basic and acidic residues" evidence="7">
    <location>
        <begin position="586"/>
        <end position="596"/>
    </location>
</feature>
<comment type="subcellular location">
    <subcellularLocation>
        <location evidence="1">Nucleus</location>
    </subcellularLocation>
</comment>
<dbReference type="InterPro" id="IPR001781">
    <property type="entry name" value="Znf_LIM"/>
</dbReference>
<dbReference type="GO" id="GO:0005096">
    <property type="term" value="F:GTPase activator activity"/>
    <property type="evidence" value="ECO:0007669"/>
    <property type="project" value="EnsemblFungi"/>
</dbReference>
<dbReference type="SMART" id="SM00132">
    <property type="entry name" value="LIM"/>
    <property type="match status" value="3"/>
</dbReference>
<feature type="compositionally biased region" description="Polar residues" evidence="7">
    <location>
        <begin position="562"/>
        <end position="585"/>
    </location>
</feature>
<feature type="region of interest" description="Disordered" evidence="7">
    <location>
        <begin position="1047"/>
        <end position="1151"/>
    </location>
</feature>
<keyword evidence="3" id="KW-0677">Repeat</keyword>
<protein>
    <submittedName>
        <fullName evidence="10">Putative rho-type GTPase-activating protein 1</fullName>
    </submittedName>
</protein>
<evidence type="ECO:0000259" key="8">
    <source>
        <dbReference type="PROSITE" id="PS50023"/>
    </source>
</evidence>
<dbReference type="PROSITE" id="PS50238">
    <property type="entry name" value="RHOGAP"/>
    <property type="match status" value="1"/>
</dbReference>
<evidence type="ECO:0000256" key="5">
    <source>
        <dbReference type="ARBA" id="ARBA00023242"/>
    </source>
</evidence>
<feature type="region of interest" description="Disordered" evidence="7">
    <location>
        <begin position="557"/>
        <end position="597"/>
    </location>
</feature>
<dbReference type="GO" id="GO:0005634">
    <property type="term" value="C:nucleus"/>
    <property type="evidence" value="ECO:0007669"/>
    <property type="project" value="UniProtKB-SubCell"/>
</dbReference>
<dbReference type="EMBL" id="DF977448">
    <property type="protein sequence ID" value="GAP86187.2"/>
    <property type="molecule type" value="Genomic_DNA"/>
</dbReference>
<name>A0A1W2TDV9_ROSNE</name>
<feature type="domain" description="LIM zinc-binding" evidence="8">
    <location>
        <begin position="151"/>
        <end position="211"/>
    </location>
</feature>
<feature type="region of interest" description="Disordered" evidence="7">
    <location>
        <begin position="690"/>
        <end position="726"/>
    </location>
</feature>
<keyword evidence="6" id="KW-0440">LIM domain</keyword>
<accession>A0A1W2TDV9</accession>
<dbReference type="PROSITE" id="PS50023">
    <property type="entry name" value="LIM_DOMAIN_2"/>
    <property type="match status" value="3"/>
</dbReference>
<dbReference type="GO" id="GO:0030036">
    <property type="term" value="P:actin cytoskeleton organization"/>
    <property type="evidence" value="ECO:0007669"/>
    <property type="project" value="TreeGrafter"/>
</dbReference>
<feature type="compositionally biased region" description="Basic and acidic residues" evidence="7">
    <location>
        <begin position="60"/>
        <end position="73"/>
    </location>
</feature>
<dbReference type="FunFam" id="2.10.110.10:FF:000112">
    <property type="entry name" value="Rho GTPase activator (Lrg11)"/>
    <property type="match status" value="1"/>
</dbReference>
<dbReference type="SUPFAM" id="SSF48350">
    <property type="entry name" value="GTPase activation domain, GAP"/>
    <property type="match status" value="1"/>
</dbReference>
<dbReference type="GO" id="GO:0000935">
    <property type="term" value="C:division septum"/>
    <property type="evidence" value="ECO:0007669"/>
    <property type="project" value="EnsemblFungi"/>
</dbReference>
<evidence type="ECO:0000256" key="1">
    <source>
        <dbReference type="ARBA" id="ARBA00004123"/>
    </source>
</evidence>
<organism evidence="10">
    <name type="scientific">Rosellinia necatrix</name>
    <name type="common">White root-rot fungus</name>
    <dbReference type="NCBI Taxonomy" id="77044"/>
    <lineage>
        <taxon>Eukaryota</taxon>
        <taxon>Fungi</taxon>
        <taxon>Dikarya</taxon>
        <taxon>Ascomycota</taxon>
        <taxon>Pezizomycotina</taxon>
        <taxon>Sordariomycetes</taxon>
        <taxon>Xylariomycetidae</taxon>
        <taxon>Xylariales</taxon>
        <taxon>Xylariaceae</taxon>
        <taxon>Rosellinia</taxon>
    </lineage>
</organism>
<dbReference type="SMART" id="SM00324">
    <property type="entry name" value="RhoGAP"/>
    <property type="match status" value="1"/>
</dbReference>
<feature type="domain" description="LIM zinc-binding" evidence="8">
    <location>
        <begin position="87"/>
        <end position="150"/>
    </location>
</feature>
<evidence type="ECO:0000256" key="7">
    <source>
        <dbReference type="SAM" id="MobiDB-lite"/>
    </source>
</evidence>
<dbReference type="InterPro" id="IPR008936">
    <property type="entry name" value="Rho_GTPase_activation_prot"/>
</dbReference>
<feature type="compositionally biased region" description="Basic and acidic residues" evidence="7">
    <location>
        <begin position="1105"/>
        <end position="1119"/>
    </location>
</feature>
<proteinExistence type="predicted"/>
<keyword evidence="5" id="KW-0539">Nucleus</keyword>
<dbReference type="Pfam" id="PF00620">
    <property type="entry name" value="RhoGAP"/>
    <property type="match status" value="1"/>
</dbReference>
<dbReference type="CDD" id="cd09391">
    <property type="entry name" value="LIM1_Lrg1p_like"/>
    <property type="match status" value="1"/>
</dbReference>
<feature type="domain" description="Rho-GAP" evidence="9">
    <location>
        <begin position="812"/>
        <end position="1016"/>
    </location>
</feature>
<dbReference type="GO" id="GO:0007165">
    <property type="term" value="P:signal transduction"/>
    <property type="evidence" value="ECO:0007669"/>
    <property type="project" value="InterPro"/>
</dbReference>
<dbReference type="GO" id="GO:0051285">
    <property type="term" value="C:cell cortex of cell tip"/>
    <property type="evidence" value="ECO:0007669"/>
    <property type="project" value="EnsemblFungi"/>
</dbReference>
<evidence type="ECO:0000259" key="9">
    <source>
        <dbReference type="PROSITE" id="PS50238"/>
    </source>
</evidence>